<name>X0RW18_9ZZZZ</name>
<reference evidence="1" key="1">
    <citation type="journal article" date="2014" name="Front. Microbiol.">
        <title>High frequency of phylogenetically diverse reductive dehalogenase-homologous genes in deep subseafloor sedimentary metagenomes.</title>
        <authorList>
            <person name="Kawai M."/>
            <person name="Futagami T."/>
            <person name="Toyoda A."/>
            <person name="Takaki Y."/>
            <person name="Nishi S."/>
            <person name="Hori S."/>
            <person name="Arai W."/>
            <person name="Tsubouchi T."/>
            <person name="Morono Y."/>
            <person name="Uchiyama I."/>
            <person name="Ito T."/>
            <person name="Fujiyama A."/>
            <person name="Inagaki F."/>
            <person name="Takami H."/>
        </authorList>
    </citation>
    <scope>NUCLEOTIDE SEQUENCE</scope>
    <source>
        <strain evidence="1">Expedition CK06-06</strain>
    </source>
</reference>
<proteinExistence type="predicted"/>
<gene>
    <name evidence="1" type="ORF">S01H1_16645</name>
</gene>
<dbReference type="AlphaFoldDB" id="X0RW18"/>
<sequence>MAEQYERKAEGYIDSYGPVKESLLAGAASQLRSFGHSGQARQYAEKLADVEKKIRELGCE</sequence>
<protein>
    <submittedName>
        <fullName evidence="1">Uncharacterized protein</fullName>
    </submittedName>
</protein>
<comment type="caution">
    <text evidence="1">The sequence shown here is derived from an EMBL/GenBank/DDBJ whole genome shotgun (WGS) entry which is preliminary data.</text>
</comment>
<organism evidence="1">
    <name type="scientific">marine sediment metagenome</name>
    <dbReference type="NCBI Taxonomy" id="412755"/>
    <lineage>
        <taxon>unclassified sequences</taxon>
        <taxon>metagenomes</taxon>
        <taxon>ecological metagenomes</taxon>
    </lineage>
</organism>
<accession>X0RW18</accession>
<dbReference type="EMBL" id="BARS01008767">
    <property type="protein sequence ID" value="GAF67231.1"/>
    <property type="molecule type" value="Genomic_DNA"/>
</dbReference>
<evidence type="ECO:0000313" key="1">
    <source>
        <dbReference type="EMBL" id="GAF67231.1"/>
    </source>
</evidence>